<comment type="caution">
    <text evidence="2">The sequence shown here is derived from an EMBL/GenBank/DDBJ whole genome shotgun (WGS) entry which is preliminary data.</text>
</comment>
<sequence length="347" mass="38531">MLNHLIRTLISVQSWYFDGVLAESTNHHYSLQDYPRHQIIPHPPLVDLFHPPTGSYSRIMSESPSSQQGQNGGIPVHGIDSKVFECGTTTLFSFALTETTPSQHRLFGSEVIQRVVGCSVSHSTMTVITKGTNSEPTLRIPSSVINPSADSIVVVVVEDEFFEISSVNIELKPNDSSFSLLSPSDYTIVLLTVSLTGSKLASEKNNDPTTQELCEWESGIIKLVNSSTSIKLSSFLRLSQGAINMKGSSLTIQTSSFSDNTPRSTLFPSFRRNIRCSDEERQLMSSKTLEKEYGGDMEKRRKELMSQHHSTVADDSETPTDATDEDEVSITTLKAKKKRKMETSWMD</sequence>
<dbReference type="Proteomes" id="UP001281761">
    <property type="component" value="Unassembled WGS sequence"/>
</dbReference>
<evidence type="ECO:0000256" key="1">
    <source>
        <dbReference type="SAM" id="MobiDB-lite"/>
    </source>
</evidence>
<feature type="compositionally biased region" description="Basic and acidic residues" evidence="1">
    <location>
        <begin position="291"/>
        <end position="306"/>
    </location>
</feature>
<organism evidence="2 3">
    <name type="scientific">Blattamonas nauphoetae</name>
    <dbReference type="NCBI Taxonomy" id="2049346"/>
    <lineage>
        <taxon>Eukaryota</taxon>
        <taxon>Metamonada</taxon>
        <taxon>Preaxostyla</taxon>
        <taxon>Oxymonadida</taxon>
        <taxon>Blattamonas</taxon>
    </lineage>
</organism>
<feature type="compositionally biased region" description="Acidic residues" evidence="1">
    <location>
        <begin position="314"/>
        <end position="328"/>
    </location>
</feature>
<reference evidence="2 3" key="1">
    <citation type="journal article" date="2022" name="bioRxiv">
        <title>Genomics of Preaxostyla Flagellates Illuminates Evolutionary Transitions and the Path Towards Mitochondrial Loss.</title>
        <authorList>
            <person name="Novak L.V.F."/>
            <person name="Treitli S.C."/>
            <person name="Pyrih J."/>
            <person name="Halakuc P."/>
            <person name="Pipaliya S.V."/>
            <person name="Vacek V."/>
            <person name="Brzon O."/>
            <person name="Soukal P."/>
            <person name="Eme L."/>
            <person name="Dacks J.B."/>
            <person name="Karnkowska A."/>
            <person name="Elias M."/>
            <person name="Hampl V."/>
        </authorList>
    </citation>
    <scope>NUCLEOTIDE SEQUENCE [LARGE SCALE GENOMIC DNA]</scope>
    <source>
        <strain evidence="2">NAU3</strain>
        <tissue evidence="2">Gut</tissue>
    </source>
</reference>
<evidence type="ECO:0000313" key="2">
    <source>
        <dbReference type="EMBL" id="KAK2944296.1"/>
    </source>
</evidence>
<accession>A0ABQ9WXR0</accession>
<name>A0ABQ9WXR0_9EUKA</name>
<gene>
    <name evidence="2" type="ORF">BLNAU_20792</name>
</gene>
<dbReference type="EMBL" id="JARBJD010000305">
    <property type="protein sequence ID" value="KAK2944296.1"/>
    <property type="molecule type" value="Genomic_DNA"/>
</dbReference>
<feature type="region of interest" description="Disordered" evidence="1">
    <location>
        <begin position="291"/>
        <end position="347"/>
    </location>
</feature>
<keyword evidence="3" id="KW-1185">Reference proteome</keyword>
<proteinExistence type="predicted"/>
<protein>
    <submittedName>
        <fullName evidence="2">Uncharacterized protein</fullName>
    </submittedName>
</protein>
<evidence type="ECO:0000313" key="3">
    <source>
        <dbReference type="Proteomes" id="UP001281761"/>
    </source>
</evidence>